<gene>
    <name evidence="1" type="ORF">Tci_933102</name>
</gene>
<sequence>GGAGFAVELALDAERRGGGRHLVEVLKILPVERAPGRAGVSFGERHLALGGLDVGGGPGGFEVAGAGLGGGGRQLFAA</sequence>
<evidence type="ECO:0000313" key="1">
    <source>
        <dbReference type="EMBL" id="GFD61133.1"/>
    </source>
</evidence>
<protein>
    <submittedName>
        <fullName evidence="1">Uncharacterized protein</fullName>
    </submittedName>
</protein>
<dbReference type="EMBL" id="BKCJ011887210">
    <property type="protein sequence ID" value="GFD61133.1"/>
    <property type="molecule type" value="Genomic_DNA"/>
</dbReference>
<comment type="caution">
    <text evidence="1">The sequence shown here is derived from an EMBL/GenBank/DDBJ whole genome shotgun (WGS) entry which is preliminary data.</text>
</comment>
<feature type="non-terminal residue" evidence="1">
    <location>
        <position position="1"/>
    </location>
</feature>
<reference evidence="1" key="1">
    <citation type="journal article" date="2019" name="Sci. Rep.">
        <title>Draft genome of Tanacetum cinerariifolium, the natural source of mosquito coil.</title>
        <authorList>
            <person name="Yamashiro T."/>
            <person name="Shiraishi A."/>
            <person name="Satake H."/>
            <person name="Nakayama K."/>
        </authorList>
    </citation>
    <scope>NUCLEOTIDE SEQUENCE</scope>
</reference>
<proteinExistence type="predicted"/>
<accession>A0A699XPC2</accession>
<feature type="non-terminal residue" evidence="1">
    <location>
        <position position="78"/>
    </location>
</feature>
<organism evidence="1">
    <name type="scientific">Tanacetum cinerariifolium</name>
    <name type="common">Dalmatian daisy</name>
    <name type="synonym">Chrysanthemum cinerariifolium</name>
    <dbReference type="NCBI Taxonomy" id="118510"/>
    <lineage>
        <taxon>Eukaryota</taxon>
        <taxon>Viridiplantae</taxon>
        <taxon>Streptophyta</taxon>
        <taxon>Embryophyta</taxon>
        <taxon>Tracheophyta</taxon>
        <taxon>Spermatophyta</taxon>
        <taxon>Magnoliopsida</taxon>
        <taxon>eudicotyledons</taxon>
        <taxon>Gunneridae</taxon>
        <taxon>Pentapetalae</taxon>
        <taxon>asterids</taxon>
        <taxon>campanulids</taxon>
        <taxon>Asterales</taxon>
        <taxon>Asteraceae</taxon>
        <taxon>Asteroideae</taxon>
        <taxon>Anthemideae</taxon>
        <taxon>Anthemidinae</taxon>
        <taxon>Tanacetum</taxon>
    </lineage>
</organism>
<name>A0A699XPC2_TANCI</name>
<dbReference type="AlphaFoldDB" id="A0A699XPC2"/>